<dbReference type="Gene3D" id="3.90.105.10">
    <property type="entry name" value="Molybdopterin biosynthesis moea protein, domain 2"/>
    <property type="match status" value="1"/>
</dbReference>
<sequence length="478" mass="52845">MDQKRMPLFKQLINHAEQSPLSLHVPGHKYGEILIDEAKGYYNELLKLDATELTGLDDLHSPDGVIKEAEELLAQLYEVKRSFFLVNGSTVGNLAMIMAALKENDTVLVQRNCHKSILNGINLAKAEPVFLGPIFDEDWGIARAVTLSTIKQAIEKYPHAKAVVLTYPNYYGMADEIEGIIELAHLNNIPVLIDEAHGAHFVGGALFPKSAVQLKADIVVQSAHKTLPAMTMGAYLHFNSELLSENVVSQYLHILQSSSPSYPIMASLDMARYYLATFTNEDADYLGKKINELRSELQKLNGIKVLSYKKGMGDPLKITIQSTTSLSGYEIQRLLEGEGIYTEMADPYNIVLVFPLLKASMPYSIKEVISRFEAALNPIIMSEKEKAKIVFKKPAITKLALNSEEMAASQIGVVPLEKAVGGICAQLIIPYPPGIPLLFPGEIISREDIDNINLLIESGARFQGDSTFKHGEINIYLT</sequence>
<dbReference type="PANTHER" id="PTHR43277:SF3">
    <property type="entry name" value="DECARBOXYLASE, PUTATIVE-RELATED"/>
    <property type="match status" value="1"/>
</dbReference>
<dbReference type="InterPro" id="IPR000310">
    <property type="entry name" value="Orn/Lys/Arg_deCO2ase_major_dom"/>
</dbReference>
<dbReference type="CDD" id="cd00615">
    <property type="entry name" value="Orn_deC_like"/>
    <property type="match status" value="1"/>
</dbReference>
<feature type="domain" description="Orn/Lys/Arg decarboxylases family 1 pyridoxal-P attachment site" evidence="6">
    <location>
        <begin position="7"/>
        <end position="306"/>
    </location>
</feature>
<dbReference type="EMBL" id="JBIACJ010000026">
    <property type="protein sequence ID" value="MFE8698979.1"/>
    <property type="molecule type" value="Genomic_DNA"/>
</dbReference>
<evidence type="ECO:0000313" key="9">
    <source>
        <dbReference type="Proteomes" id="UP001601058"/>
    </source>
</evidence>
<gene>
    <name evidence="8" type="ORF">ACFYKT_22195</name>
</gene>
<dbReference type="Pfam" id="PF03711">
    <property type="entry name" value="OKR_DC_1_C"/>
    <property type="match status" value="1"/>
</dbReference>
<keyword evidence="9" id="KW-1185">Reference proteome</keyword>
<dbReference type="InterPro" id="IPR015424">
    <property type="entry name" value="PyrdxlP-dep_Trfase"/>
</dbReference>
<evidence type="ECO:0000313" key="8">
    <source>
        <dbReference type="EMBL" id="MFE8698979.1"/>
    </source>
</evidence>
<dbReference type="Pfam" id="PF01276">
    <property type="entry name" value="OKR_DC_1"/>
    <property type="match status" value="1"/>
</dbReference>
<evidence type="ECO:0000256" key="4">
    <source>
        <dbReference type="ARBA" id="ARBA00022898"/>
    </source>
</evidence>
<keyword evidence="8" id="KW-0808">Transferase</keyword>
<name>A0ABW6K5E9_9BACI</name>
<feature type="domain" description="Orn/Lys/Arg decarboxylase C-terminal" evidence="7">
    <location>
        <begin position="400"/>
        <end position="467"/>
    </location>
</feature>
<dbReference type="Proteomes" id="UP001601058">
    <property type="component" value="Unassembled WGS sequence"/>
</dbReference>
<keyword evidence="3" id="KW-0210">Decarboxylase</keyword>
<dbReference type="RefSeq" id="WP_389224351.1">
    <property type="nucleotide sequence ID" value="NZ_JBIACJ010000026.1"/>
</dbReference>
<evidence type="ECO:0000256" key="1">
    <source>
        <dbReference type="ARBA" id="ARBA00001933"/>
    </source>
</evidence>
<dbReference type="Gene3D" id="3.40.640.10">
    <property type="entry name" value="Type I PLP-dependent aspartate aminotransferase-like (Major domain)"/>
    <property type="match status" value="1"/>
</dbReference>
<accession>A0ABW6K5E9</accession>
<dbReference type="GO" id="GO:0008483">
    <property type="term" value="F:transaminase activity"/>
    <property type="evidence" value="ECO:0007669"/>
    <property type="project" value="UniProtKB-KW"/>
</dbReference>
<keyword evidence="4" id="KW-0663">Pyridoxal phosphate</keyword>
<evidence type="ECO:0000256" key="2">
    <source>
        <dbReference type="ARBA" id="ARBA00010671"/>
    </source>
</evidence>
<keyword evidence="8" id="KW-0032">Aminotransferase</keyword>
<comment type="cofactor">
    <cofactor evidence="1">
        <name>pyridoxal 5'-phosphate</name>
        <dbReference type="ChEBI" id="CHEBI:597326"/>
    </cofactor>
</comment>
<evidence type="ECO:0000259" key="6">
    <source>
        <dbReference type="Pfam" id="PF01276"/>
    </source>
</evidence>
<dbReference type="InterPro" id="IPR008286">
    <property type="entry name" value="Prn/Lys/Arg_de-COase_C"/>
</dbReference>
<dbReference type="InterPro" id="IPR036633">
    <property type="entry name" value="Prn/Lys/Arg_de-COase_C_sf"/>
</dbReference>
<keyword evidence="5" id="KW-0456">Lyase</keyword>
<organism evidence="8 9">
    <name type="scientific">Cytobacillus mangrovibacter</name>
    <dbReference type="NCBI Taxonomy" id="3299024"/>
    <lineage>
        <taxon>Bacteria</taxon>
        <taxon>Bacillati</taxon>
        <taxon>Bacillota</taxon>
        <taxon>Bacilli</taxon>
        <taxon>Bacillales</taxon>
        <taxon>Bacillaceae</taxon>
        <taxon>Cytobacillus</taxon>
    </lineage>
</organism>
<evidence type="ECO:0000259" key="7">
    <source>
        <dbReference type="Pfam" id="PF03711"/>
    </source>
</evidence>
<dbReference type="SUPFAM" id="SSF53383">
    <property type="entry name" value="PLP-dependent transferases"/>
    <property type="match status" value="1"/>
</dbReference>
<evidence type="ECO:0000256" key="5">
    <source>
        <dbReference type="ARBA" id="ARBA00023239"/>
    </source>
</evidence>
<dbReference type="InterPro" id="IPR052357">
    <property type="entry name" value="Orn_Lys_Arg_decarboxylase-I"/>
</dbReference>
<comment type="caution">
    <text evidence="8">The sequence shown here is derived from an EMBL/GenBank/DDBJ whole genome shotgun (WGS) entry which is preliminary data.</text>
</comment>
<reference evidence="8 9" key="1">
    <citation type="submission" date="2024-08" db="EMBL/GenBank/DDBJ databases">
        <title>Two novel Cytobacillus novel species.</title>
        <authorList>
            <person name="Liu G."/>
        </authorList>
    </citation>
    <scope>NUCLEOTIDE SEQUENCE [LARGE SCALE GENOMIC DNA]</scope>
    <source>
        <strain evidence="8 9">FJAT-53684</strain>
    </source>
</reference>
<dbReference type="InterPro" id="IPR015421">
    <property type="entry name" value="PyrdxlP-dep_Trfase_major"/>
</dbReference>
<proteinExistence type="inferred from homology"/>
<dbReference type="PANTHER" id="PTHR43277">
    <property type="entry name" value="ARGININE DECARBOXYLASE"/>
    <property type="match status" value="1"/>
</dbReference>
<evidence type="ECO:0000256" key="3">
    <source>
        <dbReference type="ARBA" id="ARBA00022793"/>
    </source>
</evidence>
<comment type="similarity">
    <text evidence="2">Belongs to the Orn/Lys/Arg decarboxylase class-I family.</text>
</comment>
<dbReference type="SUPFAM" id="SSF55904">
    <property type="entry name" value="Ornithine decarboxylase C-terminal domain"/>
    <property type="match status" value="1"/>
</dbReference>
<protein>
    <submittedName>
        <fullName evidence="8">Aminotransferase class I/II-fold pyridoxal phosphate-dependent enzyme</fullName>
    </submittedName>
</protein>